<dbReference type="Proteomes" id="UP000656813">
    <property type="component" value="Unassembled WGS sequence"/>
</dbReference>
<sequence>MRMNRGIFESDGRLTHAIWNLSHNPSITEFIIIIKDKENENKAVLSNGIL</sequence>
<gene>
    <name evidence="1" type="ORF">GCM10007096_17170</name>
</gene>
<proteinExistence type="predicted"/>
<name>A0A8J2ZVI7_9BACL</name>
<protein>
    <submittedName>
        <fullName evidence="1">Uncharacterized protein</fullName>
    </submittedName>
</protein>
<comment type="caution">
    <text evidence="1">The sequence shown here is derived from an EMBL/GenBank/DDBJ whole genome shotgun (WGS) entry which is preliminary data.</text>
</comment>
<keyword evidence="2" id="KW-1185">Reference proteome</keyword>
<evidence type="ECO:0000313" key="2">
    <source>
        <dbReference type="Proteomes" id="UP000656813"/>
    </source>
</evidence>
<dbReference type="EMBL" id="BMFV01000010">
    <property type="protein sequence ID" value="GGH80565.1"/>
    <property type="molecule type" value="Genomic_DNA"/>
</dbReference>
<accession>A0A8J2ZVI7</accession>
<reference evidence="1" key="2">
    <citation type="submission" date="2020-09" db="EMBL/GenBank/DDBJ databases">
        <authorList>
            <person name="Sun Q."/>
            <person name="Zhou Y."/>
        </authorList>
    </citation>
    <scope>NUCLEOTIDE SEQUENCE</scope>
    <source>
        <strain evidence="1">CGMCC 1.12777</strain>
    </source>
</reference>
<organism evidence="1 2">
    <name type="scientific">Pullulanibacillus pueri</name>
    <dbReference type="NCBI Taxonomy" id="1437324"/>
    <lineage>
        <taxon>Bacteria</taxon>
        <taxon>Bacillati</taxon>
        <taxon>Bacillota</taxon>
        <taxon>Bacilli</taxon>
        <taxon>Bacillales</taxon>
        <taxon>Sporolactobacillaceae</taxon>
        <taxon>Pullulanibacillus</taxon>
    </lineage>
</organism>
<reference evidence="1" key="1">
    <citation type="journal article" date="2014" name="Int. J. Syst. Evol. Microbiol.">
        <title>Complete genome sequence of Corynebacterium casei LMG S-19264T (=DSM 44701T), isolated from a smear-ripened cheese.</title>
        <authorList>
            <consortium name="US DOE Joint Genome Institute (JGI-PGF)"/>
            <person name="Walter F."/>
            <person name="Albersmeier A."/>
            <person name="Kalinowski J."/>
            <person name="Ruckert C."/>
        </authorList>
    </citation>
    <scope>NUCLEOTIDE SEQUENCE</scope>
    <source>
        <strain evidence="1">CGMCC 1.12777</strain>
    </source>
</reference>
<evidence type="ECO:0000313" key="1">
    <source>
        <dbReference type="EMBL" id="GGH80565.1"/>
    </source>
</evidence>
<dbReference type="AlphaFoldDB" id="A0A8J2ZVI7"/>